<protein>
    <submittedName>
        <fullName evidence="1">Uncharacterized protein</fullName>
    </submittedName>
</protein>
<dbReference type="EMBL" id="JAEFBJ010000012">
    <property type="protein sequence ID" value="KAG7547814.1"/>
    <property type="molecule type" value="Genomic_DNA"/>
</dbReference>
<evidence type="ECO:0000313" key="1">
    <source>
        <dbReference type="EMBL" id="KAG7547814.1"/>
    </source>
</evidence>
<dbReference type="AlphaFoldDB" id="A0A8T1YP74"/>
<reference evidence="1 2" key="1">
    <citation type="submission" date="2020-12" db="EMBL/GenBank/DDBJ databases">
        <title>Concerted genomic and epigenomic changes stabilize Arabidopsis allopolyploids.</title>
        <authorList>
            <person name="Chen Z."/>
        </authorList>
    </citation>
    <scope>NUCLEOTIDE SEQUENCE [LARGE SCALE GENOMIC DNA]</scope>
    <source>
        <strain evidence="1">As9502</strain>
        <tissue evidence="1">Leaf</tissue>
    </source>
</reference>
<comment type="caution">
    <text evidence="1">The sequence shown here is derived from an EMBL/GenBank/DDBJ whole genome shotgun (WGS) entry which is preliminary data.</text>
</comment>
<gene>
    <name evidence="1" type="ORF">ISN44_As12g030250</name>
</gene>
<keyword evidence="2" id="KW-1185">Reference proteome</keyword>
<proteinExistence type="predicted"/>
<dbReference type="Proteomes" id="UP000694251">
    <property type="component" value="Chromosome 12"/>
</dbReference>
<evidence type="ECO:0000313" key="2">
    <source>
        <dbReference type="Proteomes" id="UP000694251"/>
    </source>
</evidence>
<organism evidence="1 2">
    <name type="scientific">Arabidopsis suecica</name>
    <name type="common">Swedish thale-cress</name>
    <name type="synonym">Cardaminopsis suecica</name>
    <dbReference type="NCBI Taxonomy" id="45249"/>
    <lineage>
        <taxon>Eukaryota</taxon>
        <taxon>Viridiplantae</taxon>
        <taxon>Streptophyta</taxon>
        <taxon>Embryophyta</taxon>
        <taxon>Tracheophyta</taxon>
        <taxon>Spermatophyta</taxon>
        <taxon>Magnoliopsida</taxon>
        <taxon>eudicotyledons</taxon>
        <taxon>Gunneridae</taxon>
        <taxon>Pentapetalae</taxon>
        <taxon>rosids</taxon>
        <taxon>malvids</taxon>
        <taxon>Brassicales</taxon>
        <taxon>Brassicaceae</taxon>
        <taxon>Camelineae</taxon>
        <taxon>Arabidopsis</taxon>
    </lineage>
</organism>
<sequence length="190" mass="21386">MRPWSMPWSWTKRWNDSSLSLDKFEYRPIGEATFSELSQWNAEGGPSVPAPIFQTSLIAPQRIADQNYSEDEIELVEAPIPISNLDEYEMVESKNETDATIWEDYLILPDSPDSTLPGFGTIISPIVLPNDDDDEIVPSESVVSPVVPSFTYSSLPESPLTALWREYDAIGREDTLRTYMEAPVIPTLAQ</sequence>
<name>A0A8T1YP74_ARASU</name>
<accession>A0A8T1YP74</accession>